<evidence type="ECO:0000313" key="1">
    <source>
        <dbReference type="EMBL" id="PHP52491.1"/>
    </source>
</evidence>
<organism evidence="1 2">
    <name type="scientific">Actinomyces ruminis</name>
    <dbReference type="NCBI Taxonomy" id="1937003"/>
    <lineage>
        <taxon>Bacteria</taxon>
        <taxon>Bacillati</taxon>
        <taxon>Actinomycetota</taxon>
        <taxon>Actinomycetes</taxon>
        <taxon>Actinomycetales</taxon>
        <taxon>Actinomycetaceae</taxon>
        <taxon>Actinomyces</taxon>
    </lineage>
</organism>
<keyword evidence="2" id="KW-1185">Reference proteome</keyword>
<comment type="caution">
    <text evidence="1">The sequence shown here is derived from an EMBL/GenBank/DDBJ whole genome shotgun (WGS) entry which is preliminary data.</text>
</comment>
<reference evidence="1 2" key="1">
    <citation type="submission" date="2017-10" db="EMBL/GenBank/DDBJ databases">
        <title>Draft genome sequence of cellulolytic Actinomyces sp CtC72 isolated from cattle rumen fluid.</title>
        <authorList>
            <person name="Joshi A.J."/>
            <person name="Vasudevan G."/>
            <person name="Lanjekar V.B."/>
            <person name="Hivarkar S."/>
            <person name="Engineer A."/>
            <person name="Pore S.D."/>
            <person name="Dhakephalkar P.K."/>
            <person name="Dagar S."/>
        </authorList>
    </citation>
    <scope>NUCLEOTIDE SEQUENCE [LARGE SCALE GENOMIC DNA]</scope>
    <source>
        <strain evidence="2">CtC72</strain>
    </source>
</reference>
<dbReference type="Pfam" id="PF07081">
    <property type="entry name" value="DUF1349"/>
    <property type="match status" value="1"/>
</dbReference>
<dbReference type="Gene3D" id="2.60.120.200">
    <property type="match status" value="1"/>
</dbReference>
<dbReference type="PANTHER" id="PTHR35332">
    <property type="entry name" value="REGULATION OF ENOLASE PROTEIN 1"/>
    <property type="match status" value="1"/>
</dbReference>
<sequence length="129" mass="13693">MMTLPWSAGRWLNPPAAVEDRGGDLLVTAVEEFDAWRRVSYGFIADTAHALLAPLEQNTAVEVDMVAAFTADFDQPAIMVRIDAENWSKAGIGALRVCGCGAGAGVGGWRWPVCSLGGVVRAPVVVLHT</sequence>
<dbReference type="InterPro" id="IPR009784">
    <property type="entry name" value="DUF1349"/>
</dbReference>
<dbReference type="RefSeq" id="WP_086614293.1">
    <property type="nucleotide sequence ID" value="NZ_MTPX02000042.1"/>
</dbReference>
<dbReference type="PANTHER" id="PTHR35332:SF2">
    <property type="entry name" value="REGULATION OF ENOLASE PROTEIN 1"/>
    <property type="match status" value="1"/>
</dbReference>
<name>A0ABX4MAP1_9ACTO</name>
<proteinExistence type="predicted"/>
<accession>A0ABX4MAP1</accession>
<evidence type="ECO:0000313" key="2">
    <source>
        <dbReference type="Proteomes" id="UP000194577"/>
    </source>
</evidence>
<dbReference type="Proteomes" id="UP000194577">
    <property type="component" value="Unassembled WGS sequence"/>
</dbReference>
<protein>
    <submittedName>
        <fullName evidence="1">DUF1349 domain-containing protein</fullName>
    </submittedName>
</protein>
<gene>
    <name evidence="1" type="ORF">BW737_008165</name>
</gene>
<dbReference type="EMBL" id="MTPX02000042">
    <property type="protein sequence ID" value="PHP52491.1"/>
    <property type="molecule type" value="Genomic_DNA"/>
</dbReference>